<keyword evidence="2" id="KW-1185">Reference proteome</keyword>
<organism evidence="1 2">
    <name type="scientific">Hymenobacter qilianensis</name>
    <dbReference type="NCBI Taxonomy" id="1385715"/>
    <lineage>
        <taxon>Bacteria</taxon>
        <taxon>Pseudomonadati</taxon>
        <taxon>Bacteroidota</taxon>
        <taxon>Cytophagia</taxon>
        <taxon>Cytophagales</taxon>
        <taxon>Hymenobacteraceae</taxon>
        <taxon>Hymenobacter</taxon>
    </lineage>
</organism>
<accession>A0A7H0GW96</accession>
<dbReference type="Proteomes" id="UP000516093">
    <property type="component" value="Chromosome"/>
</dbReference>
<name>A0A7H0GW96_9BACT</name>
<dbReference type="RefSeq" id="WP_187732815.1">
    <property type="nucleotide sequence ID" value="NZ_BMFN01000002.1"/>
</dbReference>
<dbReference type="KEGG" id="hqi:H9L05_01960"/>
<evidence type="ECO:0000313" key="2">
    <source>
        <dbReference type="Proteomes" id="UP000516093"/>
    </source>
</evidence>
<evidence type="ECO:0000313" key="1">
    <source>
        <dbReference type="EMBL" id="QNP52562.1"/>
    </source>
</evidence>
<dbReference type="AlphaFoldDB" id="A0A7H0GW96"/>
<dbReference type="EMBL" id="CP060784">
    <property type="protein sequence ID" value="QNP52562.1"/>
    <property type="molecule type" value="Genomic_DNA"/>
</dbReference>
<protein>
    <submittedName>
        <fullName evidence="1">Uncharacterized protein</fullName>
    </submittedName>
</protein>
<sequence length="105" mass="12106">MITNKLSLEDYNQTFQSPMQDVTSTAEQIVDIWPYVDVIPAIDLDGFEIMDVVYVYLNPNGLFEHVFIGTQDKNVFLVIIINTSELKIQGHYLLNLVEMYSLTEE</sequence>
<gene>
    <name evidence="1" type="ORF">H9L05_01960</name>
</gene>
<reference evidence="1 2" key="1">
    <citation type="submission" date="2020-08" db="EMBL/GenBank/DDBJ databases">
        <title>Genome sequence of Hymenobacter qilianensis JCM 19763T.</title>
        <authorList>
            <person name="Hyun D.-W."/>
            <person name="Bae J.-W."/>
        </authorList>
    </citation>
    <scope>NUCLEOTIDE SEQUENCE [LARGE SCALE GENOMIC DNA]</scope>
    <source>
        <strain evidence="1 2">JCM 19763</strain>
    </source>
</reference>
<proteinExistence type="predicted"/>